<dbReference type="InterPro" id="IPR010401">
    <property type="entry name" value="AGL/Gdb1"/>
</dbReference>
<name>A0A433QN52_9FUNG</name>
<evidence type="ECO:0000256" key="8">
    <source>
        <dbReference type="ARBA" id="ARBA00022490"/>
    </source>
</evidence>
<dbReference type="InterPro" id="IPR032790">
    <property type="entry name" value="GDE_C"/>
</dbReference>
<dbReference type="InterPro" id="IPR012341">
    <property type="entry name" value="6hp_glycosidase-like_sf"/>
</dbReference>
<evidence type="ECO:0000256" key="2">
    <source>
        <dbReference type="ARBA" id="ARBA00000927"/>
    </source>
</evidence>
<dbReference type="PANTHER" id="PTHR10569:SF2">
    <property type="entry name" value="GLYCOGEN DEBRANCHING ENZYME"/>
    <property type="match status" value="1"/>
</dbReference>
<dbReference type="InterPro" id="IPR029436">
    <property type="entry name" value="AGL_euk_N"/>
</dbReference>
<evidence type="ECO:0000259" key="19">
    <source>
        <dbReference type="Pfam" id="PF14701"/>
    </source>
</evidence>
<dbReference type="GO" id="GO:0004134">
    <property type="term" value="F:4-alpha-glucanotransferase activity"/>
    <property type="evidence" value="ECO:0007669"/>
    <property type="project" value="UniProtKB-EC"/>
</dbReference>
<keyword evidence="13" id="KW-0511">Multifunctional enzyme</keyword>
<evidence type="ECO:0000256" key="9">
    <source>
        <dbReference type="ARBA" id="ARBA00022676"/>
    </source>
</evidence>
<evidence type="ECO:0000313" key="21">
    <source>
        <dbReference type="EMBL" id="RUS31204.1"/>
    </source>
</evidence>
<dbReference type="EC" id="2.4.1.25" evidence="5"/>
<evidence type="ECO:0000256" key="15">
    <source>
        <dbReference type="ARBA" id="ARBA00025780"/>
    </source>
</evidence>
<comment type="catalytic activity">
    <reaction evidence="1">
        <text>Transfers a segment of a (1-&gt;4)-alpha-D-glucan to a new position in an acceptor, which may be glucose or a (1-&gt;4)-alpha-D-glucan.</text>
        <dbReference type="EC" id="2.4.1.25"/>
    </reaction>
</comment>
<dbReference type="Gene3D" id="1.50.10.10">
    <property type="match status" value="1"/>
</dbReference>
<organism evidence="21 22">
    <name type="scientific">Jimgerdemannia flammicorona</name>
    <dbReference type="NCBI Taxonomy" id="994334"/>
    <lineage>
        <taxon>Eukaryota</taxon>
        <taxon>Fungi</taxon>
        <taxon>Fungi incertae sedis</taxon>
        <taxon>Mucoromycota</taxon>
        <taxon>Mucoromycotina</taxon>
        <taxon>Endogonomycetes</taxon>
        <taxon>Endogonales</taxon>
        <taxon>Endogonaceae</taxon>
        <taxon>Jimgerdemannia</taxon>
    </lineage>
</organism>
<feature type="domain" description="Glycogen debranching enzyme glucanotransferase" evidence="19">
    <location>
        <begin position="89"/>
        <end position="207"/>
    </location>
</feature>
<dbReference type="PANTHER" id="PTHR10569">
    <property type="entry name" value="GLYCOGEN DEBRANCHING ENZYME"/>
    <property type="match status" value="1"/>
</dbReference>
<feature type="domain" description="Glycogen debranching enzyme glucanotransferase" evidence="19">
    <location>
        <begin position="229"/>
        <end position="558"/>
    </location>
</feature>
<reference evidence="21 22" key="1">
    <citation type="journal article" date="2018" name="New Phytol.">
        <title>Phylogenomics of Endogonaceae and evolution of mycorrhizas within Mucoromycota.</title>
        <authorList>
            <person name="Chang Y."/>
            <person name="Desiro A."/>
            <person name="Na H."/>
            <person name="Sandor L."/>
            <person name="Lipzen A."/>
            <person name="Clum A."/>
            <person name="Barry K."/>
            <person name="Grigoriev I.V."/>
            <person name="Martin F.M."/>
            <person name="Stajich J.E."/>
            <person name="Smith M.E."/>
            <person name="Bonito G."/>
            <person name="Spatafora J.W."/>
        </authorList>
    </citation>
    <scope>NUCLEOTIDE SEQUENCE [LARGE SCALE GENOMIC DNA]</scope>
    <source>
        <strain evidence="21 22">AD002</strain>
    </source>
</reference>
<dbReference type="FunFam" id="3.20.20.80:FF:000242">
    <property type="entry name" value="Glycogen debranching enzyme Gdb1, putative"/>
    <property type="match status" value="1"/>
</dbReference>
<evidence type="ECO:0000256" key="11">
    <source>
        <dbReference type="ARBA" id="ARBA00022801"/>
    </source>
</evidence>
<dbReference type="InterPro" id="IPR008928">
    <property type="entry name" value="6-hairpin_glycosidase_sf"/>
</dbReference>
<keyword evidence="11" id="KW-0378">Hydrolase</keyword>
<evidence type="ECO:0000256" key="7">
    <source>
        <dbReference type="ARBA" id="ARBA00020723"/>
    </source>
</evidence>
<evidence type="ECO:0000256" key="6">
    <source>
        <dbReference type="ARBA" id="ARBA00012778"/>
    </source>
</evidence>
<dbReference type="GO" id="GO:0004135">
    <property type="term" value="F:amylo-alpha-1,6-glucosidase activity"/>
    <property type="evidence" value="ECO:0007669"/>
    <property type="project" value="UniProtKB-EC"/>
</dbReference>
<dbReference type="InterPro" id="IPR032788">
    <property type="entry name" value="AGL_central"/>
</dbReference>
<keyword evidence="10" id="KW-0808">Transferase</keyword>
<keyword evidence="12" id="KW-0320">Glycogen biosynthesis</keyword>
<dbReference type="Proteomes" id="UP000274822">
    <property type="component" value="Unassembled WGS sequence"/>
</dbReference>
<dbReference type="GO" id="GO:0005980">
    <property type="term" value="P:glycogen catabolic process"/>
    <property type="evidence" value="ECO:0007669"/>
    <property type="project" value="InterPro"/>
</dbReference>
<feature type="domain" description="Glycogen debranching enzyme C-terminal" evidence="17">
    <location>
        <begin position="1064"/>
        <end position="1523"/>
    </location>
</feature>
<dbReference type="EMBL" id="RBNJ01003179">
    <property type="protein sequence ID" value="RUS31204.1"/>
    <property type="molecule type" value="Genomic_DNA"/>
</dbReference>
<evidence type="ECO:0000259" key="17">
    <source>
        <dbReference type="Pfam" id="PF06202"/>
    </source>
</evidence>
<evidence type="ECO:0000256" key="14">
    <source>
        <dbReference type="ARBA" id="ARBA00023295"/>
    </source>
</evidence>
<keyword evidence="14" id="KW-0326">Glycosidase</keyword>
<evidence type="ECO:0000256" key="12">
    <source>
        <dbReference type="ARBA" id="ARBA00023056"/>
    </source>
</evidence>
<feature type="domain" description="Eukaryotic glycogen debranching enzyme N-terminal" evidence="18">
    <location>
        <begin position="2"/>
        <end position="61"/>
    </location>
</feature>
<dbReference type="FunFam" id="1.50.10.10:FF:000039">
    <property type="entry name" value="Glycogen debranching enzyme Gdb1, putative"/>
    <property type="match status" value="1"/>
</dbReference>
<dbReference type="Pfam" id="PF14702">
    <property type="entry name" value="hGDE_central"/>
    <property type="match status" value="1"/>
</dbReference>
<keyword evidence="8" id="KW-0963">Cytoplasm</keyword>
<dbReference type="InterPro" id="IPR032792">
    <property type="entry name" value="AGL_glucanoTrfase"/>
</dbReference>
<evidence type="ECO:0000256" key="10">
    <source>
        <dbReference type="ARBA" id="ARBA00022679"/>
    </source>
</evidence>
<comment type="catalytic activity">
    <reaction evidence="2">
        <text>Hydrolysis of (1-&gt;6)-alpha-D-glucosidic branch linkages in glycogen phosphorylase limit dextrin.</text>
        <dbReference type="EC" id="3.2.1.33"/>
    </reaction>
</comment>
<evidence type="ECO:0000313" key="22">
    <source>
        <dbReference type="Proteomes" id="UP000274822"/>
    </source>
</evidence>
<dbReference type="Gene3D" id="3.20.20.80">
    <property type="entry name" value="Glycosidases"/>
    <property type="match status" value="1"/>
</dbReference>
<comment type="similarity">
    <text evidence="15">Belongs to the glycogen debranching enzyme family.</text>
</comment>
<evidence type="ECO:0000259" key="20">
    <source>
        <dbReference type="Pfam" id="PF14702"/>
    </source>
</evidence>
<comment type="function">
    <text evidence="3">Multifunctional enzyme acting as 1,4-alpha-D-glucan:1,4-alpha-D-glucan 4-alpha-D-glycosyltransferase and amylo-1,6-glucosidase in glycogen degradation.</text>
</comment>
<dbReference type="InterPro" id="IPR017853">
    <property type="entry name" value="GH"/>
</dbReference>
<evidence type="ECO:0000256" key="4">
    <source>
        <dbReference type="ARBA" id="ARBA00004496"/>
    </source>
</evidence>
<feature type="domain" description="Glycogen debranching enzyme central" evidence="20">
    <location>
        <begin position="765"/>
        <end position="976"/>
    </location>
</feature>
<evidence type="ECO:0000256" key="5">
    <source>
        <dbReference type="ARBA" id="ARBA00012560"/>
    </source>
</evidence>
<dbReference type="GO" id="GO:0005737">
    <property type="term" value="C:cytoplasm"/>
    <property type="evidence" value="ECO:0007669"/>
    <property type="project" value="UniProtKB-SubCell"/>
</dbReference>
<evidence type="ECO:0000256" key="16">
    <source>
        <dbReference type="ARBA" id="ARBA00031477"/>
    </source>
</evidence>
<dbReference type="CDD" id="cd11327">
    <property type="entry name" value="AmyAc_Glg_debranch_2"/>
    <property type="match status" value="1"/>
</dbReference>
<comment type="caution">
    <text evidence="21">The sequence shown here is derived from an EMBL/GenBank/DDBJ whole genome shotgun (WGS) entry which is preliminary data.</text>
</comment>
<proteinExistence type="inferred from homology"/>
<sequence length="1544" mass="174429">MRKSSFTGDFSRDDFCDIGISQSGAFEYYVEHNAIAKDGKLEATTQRSTSGYFVVEPRLWIKRPRRVLPGKDAAATVAGEEATAERILLPIDGLVIESIVAKWMGPITKWDTYLHGIADAGYNMLHFVPIQKRGGSNSPYSIFDQLNFADDLFEKADLKSTPAERYEIVKREVAKFENTCGLMCLSDVVWNHTSYDSTWLWDHPEAGMFPFSLSLSVLYDSNRPIHVNCYNMENSPHLIPAYELDTALLDFSANLAKHGLPTTITTVEQLDALMASVKDIVFKEIRLWEYYAVDVEASVLAFRQALADKVAFDPALYEGRRLAELAFKQQAETLVADALLFGEPESFGIRYVKSLDLSVAIAFVFNLEGVTGYEEVEGEKIESLCTMYQTLLDELNLPFYKEYDEIVKAITDNIRNRVEYQRLADHGPKFAKIDVEHPLVESYFTRLPVNTATKKHPKERLALVNNGWIWNANPLQDFAGSDSTAYLRRDVIVWGDCVKLRYGKGPEDSPWLWSHMRQYTEQVATLFQGIRIDNCHSTPLHVAEYLLDAARHIRPDLYVVAELFTGSEDMDVTFMSRLGINSLIREAMQAWDPRELSRLVHRHGGKPVGSMDVACMAERTVYGREGKEEHTLVVPLLSGSTPHALFMDCTHDNETPTQKRTPEDTLPNAALVAFSGCAIGSVKGYDEVYPELLDIVKESRRYEVHDKSLDYGIGKVKRILQRLHTEMTLDKYIEAHIHHENDCLGLASSFFVTCDSIMIDETVDHSQYIIVHRQHPETHQGYLLIAHTAFPGTESQRGEVSPVKLRGTDVELIFAAHLVVKSRENLSDKATLRGLPSRLESLAAPTIRNLSDGQGPYTEIVVPPLFPSGSVMLLRTWVENSSEDIHDLVSNCHADVFKNLNLVEMNIVLYRCEGEERDVSANGVYNIPGYGVLPYCGLEGFMSVLKPIMQNNDLGHAFCAHLREGYWALDYVVHRLYRHTRHYPALTLLRDWLQTRFDAVKQLPNFLVPKYFALIIRTVYIAARKHAISLMSPLIVHGDHFTHSLGLCSVQMYGEVRSASLHPVNHGPSMAAGLPHFAQAHMRCWGRDVFISLRGLFLTTGNFDAARRHIISFASSLKHGLIPNLLDSVRYPRYNSRDSVWWFLQAVQEYCRMAPEGLALLDEKVARRFPIDDTFVDVNDDRAFGYTSSVAEIVQEILQRHARGIHFREHNAGFQLDSQMSDNGFTIDIDVDWQSGLILGGSTSNCGTWMDKMGESQKAGTKGVPATPRDGAPVEISGLLKSTLRWVVELAEERKYAWNGVEIEANGATKFVTFKEWNDLIQKSFEKYYYVPLDPKDDAANKIEPSLVARRGIYKDTYGSSGGRMDYQLRPNFAVAMVVAPELFDPKRAFDSLQLARKVIAGPLGMRTLDPADPAYRPNYDNSNDSEDRAVAKGWNYHQGPEWVWCTGYFLRAYLAFDIKVHRGERNVKDLREILFTIHRALQPHKAELDKNAWAGLPELTNQDGAPCWDACPTQAWSAGTLLDLLDDMVDLYNKHRVDHAGGK</sequence>
<accession>A0A433QN52</accession>
<comment type="subcellular location">
    <subcellularLocation>
        <location evidence="4">Cytoplasm</location>
    </subcellularLocation>
</comment>
<dbReference type="GO" id="GO:0005978">
    <property type="term" value="P:glycogen biosynthetic process"/>
    <property type="evidence" value="ECO:0007669"/>
    <property type="project" value="UniProtKB-KW"/>
</dbReference>
<dbReference type="Pfam" id="PF14701">
    <property type="entry name" value="hDGE_amylase"/>
    <property type="match status" value="2"/>
</dbReference>
<evidence type="ECO:0000256" key="13">
    <source>
        <dbReference type="ARBA" id="ARBA00023268"/>
    </source>
</evidence>
<evidence type="ECO:0000256" key="3">
    <source>
        <dbReference type="ARBA" id="ARBA00003530"/>
    </source>
</evidence>
<evidence type="ECO:0000256" key="1">
    <source>
        <dbReference type="ARBA" id="ARBA00000439"/>
    </source>
</evidence>
<evidence type="ECO:0000259" key="18">
    <source>
        <dbReference type="Pfam" id="PF14699"/>
    </source>
</evidence>
<dbReference type="SUPFAM" id="SSF51445">
    <property type="entry name" value="(Trans)glycosidases"/>
    <property type="match status" value="1"/>
</dbReference>
<keyword evidence="22" id="KW-1185">Reference proteome</keyword>
<protein>
    <recommendedName>
        <fullName evidence="7">Glycogen debranching enzyme</fullName>
        <ecNumber evidence="5">2.4.1.25</ecNumber>
        <ecNumber evidence="6">3.2.1.33</ecNumber>
    </recommendedName>
    <alternativeName>
        <fullName evidence="16">Glycogen debrancher</fullName>
    </alternativeName>
</protein>
<gene>
    <name evidence="21" type="ORF">BC938DRAFT_478263</name>
</gene>
<dbReference type="Pfam" id="PF14699">
    <property type="entry name" value="hGDE_N"/>
    <property type="match status" value="1"/>
</dbReference>
<dbReference type="EC" id="3.2.1.33" evidence="6"/>
<dbReference type="SUPFAM" id="SSF48208">
    <property type="entry name" value="Six-hairpin glycosidases"/>
    <property type="match status" value="1"/>
</dbReference>
<dbReference type="Pfam" id="PF06202">
    <property type="entry name" value="GDE_C"/>
    <property type="match status" value="1"/>
</dbReference>
<keyword evidence="9" id="KW-0328">Glycosyltransferase</keyword>